<dbReference type="PANTHER" id="PTHR42769">
    <property type="entry name" value="SUPEROXIDE DISMUTASE"/>
    <property type="match status" value="1"/>
</dbReference>
<name>A0AAD2E0Y5_9LAMI</name>
<accession>A0AAD2E0Y5</accession>
<dbReference type="AlphaFoldDB" id="A0AAD2E0Y5"/>
<dbReference type="InterPro" id="IPR019832">
    <property type="entry name" value="Mn/Fe_SOD_C"/>
</dbReference>
<dbReference type="Gene3D" id="3.55.40.20">
    <property type="entry name" value="Iron/manganese superoxide dismutase, C-terminal domain"/>
    <property type="match status" value="1"/>
</dbReference>
<evidence type="ECO:0000313" key="3">
    <source>
        <dbReference type="Proteomes" id="UP000834106"/>
    </source>
</evidence>
<dbReference type="GO" id="GO:0004784">
    <property type="term" value="F:superoxide dismutase activity"/>
    <property type="evidence" value="ECO:0007669"/>
    <property type="project" value="InterPro"/>
</dbReference>
<evidence type="ECO:0000313" key="2">
    <source>
        <dbReference type="EMBL" id="CAI9772138.1"/>
    </source>
</evidence>
<dbReference type="GO" id="GO:0042644">
    <property type="term" value="C:chloroplast nucleoid"/>
    <property type="evidence" value="ECO:0007669"/>
    <property type="project" value="TreeGrafter"/>
</dbReference>
<dbReference type="PANTHER" id="PTHR42769:SF3">
    <property type="entry name" value="SUPEROXIDE DISMUTASE [FE] 2, CHLOROPLASTIC"/>
    <property type="match status" value="1"/>
</dbReference>
<dbReference type="Proteomes" id="UP000834106">
    <property type="component" value="Chromosome 12"/>
</dbReference>
<sequence>MERPLEDIIVFAYTRGDFLPPFNNPAQESMKPGEGGKPSGELLDLINRDFGSFKEFVKEFKIAVVTQFGSSLAWLTKQIDWTYEMQKSTPIDEDKKLVVVKRPNAINPLVWDYFPLLTVDVWEHAYSIDYEVSSDFLHVSNTQVSCLFLGLEAVSSRLESAKAEATEGMRRRERKRGRRICNSKF</sequence>
<dbReference type="EMBL" id="OU503047">
    <property type="protein sequence ID" value="CAI9772138.1"/>
    <property type="molecule type" value="Genomic_DNA"/>
</dbReference>
<dbReference type="InterPro" id="IPR036314">
    <property type="entry name" value="SOD_C_sf"/>
</dbReference>
<dbReference type="Pfam" id="PF02777">
    <property type="entry name" value="Sod_Fe_C"/>
    <property type="match status" value="1"/>
</dbReference>
<feature type="domain" description="Manganese/iron superoxide dismutase C-terminal" evidence="1">
    <location>
        <begin position="38"/>
        <end position="132"/>
    </location>
</feature>
<dbReference type="SUPFAM" id="SSF54719">
    <property type="entry name" value="Fe,Mn superoxide dismutase (SOD), C-terminal domain"/>
    <property type="match status" value="1"/>
</dbReference>
<evidence type="ECO:0000259" key="1">
    <source>
        <dbReference type="Pfam" id="PF02777"/>
    </source>
</evidence>
<protein>
    <recommendedName>
        <fullName evidence="1">Manganese/iron superoxide dismutase C-terminal domain-containing protein</fullName>
    </recommendedName>
</protein>
<keyword evidence="3" id="KW-1185">Reference proteome</keyword>
<reference evidence="2" key="1">
    <citation type="submission" date="2023-05" db="EMBL/GenBank/DDBJ databases">
        <authorList>
            <person name="Huff M."/>
        </authorList>
    </citation>
    <scope>NUCLEOTIDE SEQUENCE</scope>
</reference>
<dbReference type="GO" id="GO:0046872">
    <property type="term" value="F:metal ion binding"/>
    <property type="evidence" value="ECO:0007669"/>
    <property type="project" value="InterPro"/>
</dbReference>
<organism evidence="2 3">
    <name type="scientific">Fraxinus pennsylvanica</name>
    <dbReference type="NCBI Taxonomy" id="56036"/>
    <lineage>
        <taxon>Eukaryota</taxon>
        <taxon>Viridiplantae</taxon>
        <taxon>Streptophyta</taxon>
        <taxon>Embryophyta</taxon>
        <taxon>Tracheophyta</taxon>
        <taxon>Spermatophyta</taxon>
        <taxon>Magnoliopsida</taxon>
        <taxon>eudicotyledons</taxon>
        <taxon>Gunneridae</taxon>
        <taxon>Pentapetalae</taxon>
        <taxon>asterids</taxon>
        <taxon>lamiids</taxon>
        <taxon>Lamiales</taxon>
        <taxon>Oleaceae</taxon>
        <taxon>Oleeae</taxon>
        <taxon>Fraxinus</taxon>
    </lineage>
</organism>
<gene>
    <name evidence="2" type="ORF">FPE_LOCUS19568</name>
</gene>
<proteinExistence type="predicted"/>